<evidence type="ECO:0000256" key="1">
    <source>
        <dbReference type="SAM" id="MobiDB-lite"/>
    </source>
</evidence>
<dbReference type="AlphaFoldDB" id="A0A1C7LQK1"/>
<evidence type="ECO:0000313" key="3">
    <source>
        <dbReference type="Proteomes" id="UP000092993"/>
    </source>
</evidence>
<keyword evidence="3" id="KW-1185">Reference proteome</keyword>
<dbReference type="Proteomes" id="UP000092993">
    <property type="component" value="Unassembled WGS sequence"/>
</dbReference>
<dbReference type="EMBL" id="LUGG01000025">
    <property type="protein sequence ID" value="OBZ67041.1"/>
    <property type="molecule type" value="Genomic_DNA"/>
</dbReference>
<organism evidence="2 3">
    <name type="scientific">Grifola frondosa</name>
    <name type="common">Maitake</name>
    <name type="synonym">Polyporus frondosus</name>
    <dbReference type="NCBI Taxonomy" id="5627"/>
    <lineage>
        <taxon>Eukaryota</taxon>
        <taxon>Fungi</taxon>
        <taxon>Dikarya</taxon>
        <taxon>Basidiomycota</taxon>
        <taxon>Agaricomycotina</taxon>
        <taxon>Agaricomycetes</taxon>
        <taxon>Polyporales</taxon>
        <taxon>Grifolaceae</taxon>
        <taxon>Grifola</taxon>
    </lineage>
</organism>
<accession>A0A1C7LQK1</accession>
<evidence type="ECO:0000313" key="2">
    <source>
        <dbReference type="EMBL" id="OBZ67041.1"/>
    </source>
</evidence>
<gene>
    <name evidence="2" type="ORF">A0H81_12863</name>
</gene>
<proteinExistence type="predicted"/>
<sequence>MPILTTRFPTTPYILRSLLRSLLRSFSLFLPLAFMPARTLSDDSNPALSPLASTPILSATLFPPCTSRSPRPRPHRPRSLQSHCALFSRLAPRHGPHPTPLRPLSPMHADRVYPGWPFLRPGKCPTHSIEIPACSSPLCWAASSPSCSASSRLQRALAVAPPPCRSRAVVSAPAASNDPQGLDPRLQGLRDLPD</sequence>
<reference evidence="2 3" key="1">
    <citation type="submission" date="2016-03" db="EMBL/GenBank/DDBJ databases">
        <title>Whole genome sequencing of Grifola frondosa 9006-11.</title>
        <authorList>
            <person name="Min B."/>
            <person name="Park H."/>
            <person name="Kim J.-G."/>
            <person name="Cho H."/>
            <person name="Oh Y.-L."/>
            <person name="Kong W.-S."/>
            <person name="Choi I.-G."/>
        </authorList>
    </citation>
    <scope>NUCLEOTIDE SEQUENCE [LARGE SCALE GENOMIC DNA]</scope>
    <source>
        <strain evidence="2 3">9006-11</strain>
    </source>
</reference>
<comment type="caution">
    <text evidence="2">The sequence shown here is derived from an EMBL/GenBank/DDBJ whole genome shotgun (WGS) entry which is preliminary data.</text>
</comment>
<protein>
    <submittedName>
        <fullName evidence="2">Uncharacterized protein</fullName>
    </submittedName>
</protein>
<feature type="region of interest" description="Disordered" evidence="1">
    <location>
        <begin position="169"/>
        <end position="194"/>
    </location>
</feature>
<name>A0A1C7LQK1_GRIFR</name>